<feature type="region of interest" description="Disordered" evidence="1">
    <location>
        <begin position="108"/>
        <end position="150"/>
    </location>
</feature>
<dbReference type="Proteomes" id="UP000557392">
    <property type="component" value="Unassembled WGS sequence"/>
</dbReference>
<sequence length="175" mass="17870">MFWTIGLAIALANLPMAGAELKCGFATLQQGDFEMTVAAVQQDALPASVTRVQLQSFDAGHGFALGAVYSPEGMALGPPTELFATSLVALASDAQGPVEQLLAFPEGAAKEDGSPAGSSIAARRRQPLPAPRSRWAGPAPRSSIMPIGAVPIESSGGTGMASFSARASCAFRPTP</sequence>
<comment type="caution">
    <text evidence="3">The sequence shown here is derived from an EMBL/GenBank/DDBJ whole genome shotgun (WGS) entry which is preliminary data.</text>
</comment>
<organism evidence="3 4">
    <name type="scientific">Sphingomonas kyeonggiensis</name>
    <dbReference type="NCBI Taxonomy" id="1268553"/>
    <lineage>
        <taxon>Bacteria</taxon>
        <taxon>Pseudomonadati</taxon>
        <taxon>Pseudomonadota</taxon>
        <taxon>Alphaproteobacteria</taxon>
        <taxon>Sphingomonadales</taxon>
        <taxon>Sphingomonadaceae</taxon>
        <taxon>Sphingomonas</taxon>
    </lineage>
</organism>
<gene>
    <name evidence="3" type="ORF">GGR46_000391</name>
</gene>
<dbReference type="AlphaFoldDB" id="A0A7W6JNX2"/>
<evidence type="ECO:0000313" key="3">
    <source>
        <dbReference type="EMBL" id="MBB4096858.1"/>
    </source>
</evidence>
<feature type="chain" id="PRO_5030543480" evidence="2">
    <location>
        <begin position="20"/>
        <end position="175"/>
    </location>
</feature>
<protein>
    <submittedName>
        <fullName evidence="3">Uncharacterized protein</fullName>
    </submittedName>
</protein>
<dbReference type="EMBL" id="JACIEH010000001">
    <property type="protein sequence ID" value="MBB4096858.1"/>
    <property type="molecule type" value="Genomic_DNA"/>
</dbReference>
<keyword evidence="4" id="KW-1185">Reference proteome</keyword>
<reference evidence="3 4" key="1">
    <citation type="submission" date="2020-08" db="EMBL/GenBank/DDBJ databases">
        <title>Genomic Encyclopedia of Type Strains, Phase IV (KMG-IV): sequencing the most valuable type-strain genomes for metagenomic binning, comparative biology and taxonomic classification.</title>
        <authorList>
            <person name="Goeker M."/>
        </authorList>
    </citation>
    <scope>NUCLEOTIDE SEQUENCE [LARGE SCALE GENOMIC DNA]</scope>
    <source>
        <strain evidence="3 4">DSM 101806</strain>
    </source>
</reference>
<dbReference type="RefSeq" id="WP_183994062.1">
    <property type="nucleotide sequence ID" value="NZ_JACIEH010000001.1"/>
</dbReference>
<feature type="signal peptide" evidence="2">
    <location>
        <begin position="1"/>
        <end position="19"/>
    </location>
</feature>
<proteinExistence type="predicted"/>
<evidence type="ECO:0000256" key="2">
    <source>
        <dbReference type="SAM" id="SignalP"/>
    </source>
</evidence>
<accession>A0A7W6JNX2</accession>
<evidence type="ECO:0000313" key="4">
    <source>
        <dbReference type="Proteomes" id="UP000557392"/>
    </source>
</evidence>
<name>A0A7W6JNX2_9SPHN</name>
<keyword evidence="2" id="KW-0732">Signal</keyword>
<evidence type="ECO:0000256" key="1">
    <source>
        <dbReference type="SAM" id="MobiDB-lite"/>
    </source>
</evidence>